<dbReference type="PANTHER" id="PTHR30189">
    <property type="entry name" value="LPS-ASSEMBLY PROTEIN"/>
    <property type="match status" value="1"/>
</dbReference>
<sequence length="808" mass="89054">MGEERVICPSNIFPGPDARLTARGKRTAARTLSLSLTLTISLFAAGAAGYSTPARAQSSITDTLASQVSADAQMMLESAQITYDFDRDVIVASGNVQVFYDGYTVEAQQIVFNRGTQTLTARGNVVMTEPNGTVAQSQEMILSEDLAEGFARALQIDTPERTRFLAEQASRTDGNVTTFENGVYTVYTKPTNPPDKPPLWRIRAAKIIHDEKERTIYYEDASLEFFGTPIAYAPFFSMPDPTVKRKSGFLMPGGIVSDSLGYGVTVPYYWALSPNYDLTTTLSPMTKQGLLGEASFRHRLVSGSYTIAAAGLFQARPSEFANTSGDGRWRGAVKTTGNFKLSENWDYGWNLTYKSDRVFLEDYSAVGFDDNGETSEIYLEGNTVRNGLTFRGYAFSLSQEDYTGDADNDPSSDFSPLGQSLQDKQPFVLPVIDYDYVFSDPIVGGELSLTSNFTSLTRAETDAFQATGSDVDQFRGVDGTFSRLSMQGEWRRTFIDPLGQVFTPFAYVRGDLFFLASADEDVNALTGETFVGRAMPAAGLEYRYPFIATFDGGNQILEPVAQIVVRPNEQRIGELPNEDAQSIVFDATTLFDYDKFSGFDRAEGGSRVNVGLNYKLQLNSGYYLSALFGRSYQIAGENSYATSDILGATLDSGLETDQSDYVSSLYLDTQYGVRVGAQARFDNEDFQIRRFEAQATGTYGPVVSSIAYAFLDAQPSLGIDDPREEVLGSASLRLKENWRVFGSLRYDIENFDMVQDGFGLGYDDEGFSVSLSYAEDRSRNNDEEVDRTIYLRVGLRTIGNTQVSSGVQ</sequence>
<feature type="domain" description="LptD C-terminal" evidence="3">
    <location>
        <begin position="718"/>
        <end position="788"/>
    </location>
</feature>
<reference evidence="4 5" key="1">
    <citation type="submission" date="2020-09" db="EMBL/GenBank/DDBJ databases">
        <title>The genome sequence of type strain Labrenzia polysiphoniae KACC 19711.</title>
        <authorList>
            <person name="Liu Y."/>
        </authorList>
    </citation>
    <scope>NUCLEOTIDE SEQUENCE [LARGE SCALE GENOMIC DNA]</scope>
    <source>
        <strain evidence="4 5">KACC 19711</strain>
    </source>
</reference>
<feature type="domain" description="LptD C-terminal" evidence="3">
    <location>
        <begin position="330"/>
        <end position="709"/>
    </location>
</feature>
<keyword evidence="1" id="KW-0732">Signal</keyword>
<keyword evidence="2" id="KW-0812">Transmembrane</keyword>
<comment type="subunit">
    <text evidence="1">Component of the lipopolysaccharide transport and assembly complex.</text>
</comment>
<keyword evidence="2" id="KW-1133">Transmembrane helix</keyword>
<dbReference type="Gene3D" id="2.60.450.10">
    <property type="entry name" value="Lipopolysaccharide (LPS) transport protein A like domain"/>
    <property type="match status" value="1"/>
</dbReference>
<dbReference type="InterPro" id="IPR020889">
    <property type="entry name" value="LipoPS_assembly_LptD"/>
</dbReference>
<keyword evidence="1" id="KW-0998">Cell outer membrane</keyword>
<dbReference type="EMBL" id="JACYXJ010000001">
    <property type="protein sequence ID" value="MBD8875271.1"/>
    <property type="molecule type" value="Genomic_DNA"/>
</dbReference>
<dbReference type="PANTHER" id="PTHR30189:SF1">
    <property type="entry name" value="LPS-ASSEMBLY PROTEIN LPTD"/>
    <property type="match status" value="1"/>
</dbReference>
<name>A0ABR9C8P3_9HYPH</name>
<dbReference type="HAMAP" id="MF_01411">
    <property type="entry name" value="LPS_assembly_LptD"/>
    <property type="match status" value="1"/>
</dbReference>
<dbReference type="InterPro" id="IPR050218">
    <property type="entry name" value="LptD"/>
</dbReference>
<evidence type="ECO:0000259" key="3">
    <source>
        <dbReference type="Pfam" id="PF04453"/>
    </source>
</evidence>
<feature type="transmembrane region" description="Helical" evidence="2">
    <location>
        <begin position="32"/>
        <end position="50"/>
    </location>
</feature>
<dbReference type="Proteomes" id="UP000615687">
    <property type="component" value="Unassembled WGS sequence"/>
</dbReference>
<dbReference type="Pfam" id="PF04453">
    <property type="entry name" value="LptD"/>
    <property type="match status" value="2"/>
</dbReference>
<comment type="caution">
    <text evidence="4">The sequence shown here is derived from an EMBL/GenBank/DDBJ whole genome shotgun (WGS) entry which is preliminary data.</text>
</comment>
<evidence type="ECO:0000313" key="4">
    <source>
        <dbReference type="EMBL" id="MBD8875271.1"/>
    </source>
</evidence>
<organism evidence="4 5">
    <name type="scientific">Roseibium polysiphoniae</name>
    <dbReference type="NCBI Taxonomy" id="2571221"/>
    <lineage>
        <taxon>Bacteria</taxon>
        <taxon>Pseudomonadati</taxon>
        <taxon>Pseudomonadota</taxon>
        <taxon>Alphaproteobacteria</taxon>
        <taxon>Hyphomicrobiales</taxon>
        <taxon>Stappiaceae</taxon>
        <taxon>Roseibium</taxon>
    </lineage>
</organism>
<accession>A0ABR9C8P3</accession>
<comment type="similarity">
    <text evidence="1">Belongs to the LptD family.</text>
</comment>
<proteinExistence type="inferred from homology"/>
<comment type="function">
    <text evidence="1">Involved in the assembly of lipopolysaccharide (LPS) at the surface of the outer membrane.</text>
</comment>
<gene>
    <name evidence="1" type="primary">lptD</name>
    <name evidence="4" type="ORF">IG617_03115</name>
</gene>
<comment type="subcellular location">
    <subcellularLocation>
        <location evidence="1">Cell outer membrane</location>
    </subcellularLocation>
</comment>
<evidence type="ECO:0000256" key="1">
    <source>
        <dbReference type="HAMAP-Rule" id="MF_01411"/>
    </source>
</evidence>
<keyword evidence="5" id="KW-1185">Reference proteome</keyword>
<comment type="caution">
    <text evidence="1">Lacks conserved residue(s) required for the propagation of feature annotation.</text>
</comment>
<evidence type="ECO:0000256" key="2">
    <source>
        <dbReference type="SAM" id="Phobius"/>
    </source>
</evidence>
<evidence type="ECO:0000313" key="5">
    <source>
        <dbReference type="Proteomes" id="UP000615687"/>
    </source>
</evidence>
<protein>
    <recommendedName>
        <fullName evidence="1">LPS-assembly protein LptD</fullName>
    </recommendedName>
</protein>
<keyword evidence="1 2" id="KW-0472">Membrane</keyword>
<dbReference type="InterPro" id="IPR007543">
    <property type="entry name" value="LptD_C"/>
</dbReference>